<evidence type="ECO:0000313" key="2">
    <source>
        <dbReference type="EMBL" id="CAF3861911.1"/>
    </source>
</evidence>
<reference evidence="1" key="1">
    <citation type="submission" date="2021-02" db="EMBL/GenBank/DDBJ databases">
        <authorList>
            <person name="Nowell W R."/>
        </authorList>
    </citation>
    <scope>NUCLEOTIDE SEQUENCE</scope>
</reference>
<dbReference type="EMBL" id="CAJOBB010001471">
    <property type="protein sequence ID" value="CAF3861911.1"/>
    <property type="molecule type" value="Genomic_DNA"/>
</dbReference>
<comment type="caution">
    <text evidence="1">The sequence shown here is derived from an EMBL/GenBank/DDBJ whole genome shotgun (WGS) entry which is preliminary data.</text>
</comment>
<sequence>MAVLLYAIHSIPLKNSAEIDEVMSDDPSIRRGDWGCNGPDDIHEHICRIHCEILDFRTGRCSLNSNYTICVCYD</sequence>
<dbReference type="Proteomes" id="UP000663868">
    <property type="component" value="Unassembled WGS sequence"/>
</dbReference>
<dbReference type="EMBL" id="CAJOAZ010003813">
    <property type="protein sequence ID" value="CAF4029195.1"/>
    <property type="molecule type" value="Genomic_DNA"/>
</dbReference>
<evidence type="ECO:0000313" key="3">
    <source>
        <dbReference type="EMBL" id="CAF4029195.1"/>
    </source>
</evidence>
<dbReference type="Proteomes" id="UP000663844">
    <property type="component" value="Unassembled WGS sequence"/>
</dbReference>
<proteinExistence type="predicted"/>
<accession>A0A818L642</accession>
<protein>
    <submittedName>
        <fullName evidence="1">Uncharacterized protein</fullName>
    </submittedName>
</protein>
<dbReference type="AlphaFoldDB" id="A0A818L642"/>
<dbReference type="Proteomes" id="UP000663881">
    <property type="component" value="Unassembled WGS sequence"/>
</dbReference>
<evidence type="ECO:0000313" key="4">
    <source>
        <dbReference type="Proteomes" id="UP000663881"/>
    </source>
</evidence>
<gene>
    <name evidence="2" type="ORF">KXQ929_LOCUS20702</name>
    <name evidence="1" type="ORF">OKA104_LOCUS4879</name>
    <name evidence="3" type="ORF">OXD698_LOCUS31197</name>
</gene>
<name>A0A818L642_9BILA</name>
<organism evidence="1 4">
    <name type="scientific">Adineta steineri</name>
    <dbReference type="NCBI Taxonomy" id="433720"/>
    <lineage>
        <taxon>Eukaryota</taxon>
        <taxon>Metazoa</taxon>
        <taxon>Spiralia</taxon>
        <taxon>Gnathifera</taxon>
        <taxon>Rotifera</taxon>
        <taxon>Eurotatoria</taxon>
        <taxon>Bdelloidea</taxon>
        <taxon>Adinetida</taxon>
        <taxon>Adinetidae</taxon>
        <taxon>Adineta</taxon>
    </lineage>
</organism>
<evidence type="ECO:0000313" key="1">
    <source>
        <dbReference type="EMBL" id="CAF3566618.1"/>
    </source>
</evidence>
<dbReference type="EMBL" id="CAJOAY010000163">
    <property type="protein sequence ID" value="CAF3566618.1"/>
    <property type="molecule type" value="Genomic_DNA"/>
</dbReference>